<evidence type="ECO:0000313" key="1">
    <source>
        <dbReference type="EMBL" id="VEL06827.1"/>
    </source>
</evidence>
<proteinExistence type="predicted"/>
<protein>
    <submittedName>
        <fullName evidence="1">Uncharacterized protein</fullName>
    </submittedName>
</protein>
<reference evidence="1" key="1">
    <citation type="submission" date="2018-11" db="EMBL/GenBank/DDBJ databases">
        <authorList>
            <consortium name="Pathogen Informatics"/>
        </authorList>
    </citation>
    <scope>NUCLEOTIDE SEQUENCE</scope>
</reference>
<keyword evidence="2" id="KW-1185">Reference proteome</keyword>
<dbReference type="AlphaFoldDB" id="A0A448WA70"/>
<comment type="caution">
    <text evidence="1">The sequence shown here is derived from an EMBL/GenBank/DDBJ whole genome shotgun (WGS) entry which is preliminary data.</text>
</comment>
<dbReference type="EMBL" id="CAAALY010000476">
    <property type="protein sequence ID" value="VEL06827.1"/>
    <property type="molecule type" value="Genomic_DNA"/>
</dbReference>
<accession>A0A448WA70</accession>
<organism evidence="1 2">
    <name type="scientific">Protopolystoma xenopodis</name>
    <dbReference type="NCBI Taxonomy" id="117903"/>
    <lineage>
        <taxon>Eukaryota</taxon>
        <taxon>Metazoa</taxon>
        <taxon>Spiralia</taxon>
        <taxon>Lophotrochozoa</taxon>
        <taxon>Platyhelminthes</taxon>
        <taxon>Monogenea</taxon>
        <taxon>Polyopisthocotylea</taxon>
        <taxon>Polystomatidea</taxon>
        <taxon>Polystomatidae</taxon>
        <taxon>Protopolystoma</taxon>
    </lineage>
</organism>
<name>A0A448WA70_9PLAT</name>
<gene>
    <name evidence="1" type="ORF">PXEA_LOCUS267</name>
</gene>
<evidence type="ECO:0000313" key="2">
    <source>
        <dbReference type="Proteomes" id="UP000784294"/>
    </source>
</evidence>
<dbReference type="Proteomes" id="UP000784294">
    <property type="component" value="Unassembled WGS sequence"/>
</dbReference>
<sequence length="79" mass="8729">MQALRMEDQRGTNLSELLTQLPESLKSTLLGQPAGQTRDCGLAVSRSKSAVADFERIRQGTLSKDVLPSFAHQQQDDRT</sequence>